<dbReference type="PANTHER" id="PTHR39600:SF1">
    <property type="entry name" value="PEPTIDASE INHIBITOR I78 FAMILY PROTEIN"/>
    <property type="match status" value="1"/>
</dbReference>
<dbReference type="Proteomes" id="UP001589896">
    <property type="component" value="Unassembled WGS sequence"/>
</dbReference>
<gene>
    <name evidence="1" type="ORF">ACFFGH_00845</name>
</gene>
<keyword evidence="2" id="KW-1185">Reference proteome</keyword>
<proteinExistence type="predicted"/>
<evidence type="ECO:0000313" key="1">
    <source>
        <dbReference type="EMBL" id="MFC0676396.1"/>
    </source>
</evidence>
<evidence type="ECO:0000313" key="2">
    <source>
        <dbReference type="Proteomes" id="UP001589896"/>
    </source>
</evidence>
<dbReference type="Gene3D" id="3.30.10.10">
    <property type="entry name" value="Trypsin Inhibitor V, subunit A"/>
    <property type="match status" value="1"/>
</dbReference>
<protein>
    <submittedName>
        <fullName evidence="1">I78 family peptidase inhibitor</fullName>
    </submittedName>
</protein>
<accession>A0ABV6RI13</accession>
<dbReference type="InterPro" id="IPR021719">
    <property type="entry name" value="Prot_inh_I78"/>
</dbReference>
<comment type="caution">
    <text evidence="1">The sequence shown here is derived from an EMBL/GenBank/DDBJ whole genome shotgun (WGS) entry which is preliminary data.</text>
</comment>
<reference evidence="1 2" key="1">
    <citation type="submission" date="2024-09" db="EMBL/GenBank/DDBJ databases">
        <authorList>
            <person name="Sun Q."/>
            <person name="Mori K."/>
        </authorList>
    </citation>
    <scope>NUCLEOTIDE SEQUENCE [LARGE SCALE GENOMIC DNA]</scope>
    <source>
        <strain evidence="1 2">KCTC 23076</strain>
    </source>
</reference>
<dbReference type="PANTHER" id="PTHR39600">
    <property type="entry name" value="PEPTIDASE INHIBITOR I78 FAMILY PROTEIN"/>
    <property type="match status" value="1"/>
</dbReference>
<dbReference type="Pfam" id="PF11720">
    <property type="entry name" value="Inhibitor_I78"/>
    <property type="match status" value="1"/>
</dbReference>
<dbReference type="PROSITE" id="PS51257">
    <property type="entry name" value="PROKAR_LIPOPROTEIN"/>
    <property type="match status" value="1"/>
</dbReference>
<sequence>MIERRRAERRPSRLERQGLAVPLLVLILSVGACATMGPPPAPAAPTAGANMCNAEAVRWAIGREPTQDVVERARIESGSSAVRVIRPGDVVTMDHRTDRLNLDVNASNAITGARCG</sequence>
<organism evidence="1 2">
    <name type="scientific">Lysobacter korlensis</name>
    <dbReference type="NCBI Taxonomy" id="553636"/>
    <lineage>
        <taxon>Bacteria</taxon>
        <taxon>Pseudomonadati</taxon>
        <taxon>Pseudomonadota</taxon>
        <taxon>Gammaproteobacteria</taxon>
        <taxon>Lysobacterales</taxon>
        <taxon>Lysobacteraceae</taxon>
        <taxon>Lysobacter</taxon>
    </lineage>
</organism>
<name>A0ABV6RI13_9GAMM</name>
<dbReference type="RefSeq" id="WP_386664025.1">
    <property type="nucleotide sequence ID" value="NZ_JBHLTG010000001.1"/>
</dbReference>
<dbReference type="EMBL" id="JBHLTG010000001">
    <property type="protein sequence ID" value="MFC0676396.1"/>
    <property type="molecule type" value="Genomic_DNA"/>
</dbReference>